<sequence length="409" mass="44355">MEGLKGEQQLTVVKTAKRKETLIGRDEDKGEEDGKKRRKKKATSWKDSKSVANPRKPSEYVRFTDTGDAATTTTATATAAVAESGAQPYGQSQYFDEIIQQQIQQEEADYLPMFRGFSQTRHMSAMGTAVTHVVSGQDYRPDMSGSVTSSFDGGGGGFSGIYYSANSPSSAYSSSSSGSRAGQKRSREQEESVTQILEPQSHHGVYGGFGEFRGGLPSSSVKAAEAAARAYDEAALRFRGNRAKLNFPENARLLQQPQIQAPSQPTTTRLSISSSSSTASPQLSQFMAPISQPTTFYHQQPPMQSSDMTRLLGIFTITTKSGEIFFCDQQPSNLLEQMFLASSMAVLHSNTYPSSSSSSLATSTSYPLLFSSYNYRPQTNQIQGTNSSSSSNFSAPFWSSSSQYPPSSS</sequence>
<dbReference type="SMART" id="SM00380">
    <property type="entry name" value="AP2"/>
    <property type="match status" value="1"/>
</dbReference>
<feature type="domain" description="AP2/ERF" evidence="7">
    <location>
        <begin position="179"/>
        <end position="248"/>
    </location>
</feature>
<evidence type="ECO:0000259" key="7">
    <source>
        <dbReference type="PROSITE" id="PS51032"/>
    </source>
</evidence>
<feature type="compositionally biased region" description="Low complexity" evidence="6">
    <location>
        <begin position="266"/>
        <end position="280"/>
    </location>
</feature>
<protein>
    <recommendedName>
        <fullName evidence="7">AP2/ERF domain-containing protein</fullName>
    </recommendedName>
</protein>
<dbReference type="GO" id="GO:0003700">
    <property type="term" value="F:DNA-binding transcription factor activity"/>
    <property type="evidence" value="ECO:0007669"/>
    <property type="project" value="InterPro"/>
</dbReference>
<evidence type="ECO:0000256" key="6">
    <source>
        <dbReference type="SAM" id="MobiDB-lite"/>
    </source>
</evidence>
<accession>A0AAE1RGG2</accession>
<feature type="compositionally biased region" description="Low complexity" evidence="6">
    <location>
        <begin position="386"/>
        <end position="409"/>
    </location>
</feature>
<name>A0AAE1RGG2_9SOLA</name>
<dbReference type="EMBL" id="JAVYJV010000016">
    <property type="protein sequence ID" value="KAK4351331.1"/>
    <property type="molecule type" value="Genomic_DNA"/>
</dbReference>
<feature type="region of interest" description="Disordered" evidence="6">
    <location>
        <begin position="169"/>
        <end position="195"/>
    </location>
</feature>
<dbReference type="PANTHER" id="PTHR31190:SF421">
    <property type="entry name" value="ETHYLENE-RESPONSIVE TRANSCRIPTION FACTOR ERF110"/>
    <property type="match status" value="1"/>
</dbReference>
<evidence type="ECO:0000313" key="9">
    <source>
        <dbReference type="Proteomes" id="UP001291623"/>
    </source>
</evidence>
<keyword evidence="4" id="KW-0804">Transcription</keyword>
<feature type="compositionally biased region" description="Low complexity" evidence="6">
    <location>
        <begin position="169"/>
        <end position="181"/>
    </location>
</feature>
<evidence type="ECO:0000313" key="8">
    <source>
        <dbReference type="EMBL" id="KAK4351331.1"/>
    </source>
</evidence>
<dbReference type="GO" id="GO:0005634">
    <property type="term" value="C:nucleus"/>
    <property type="evidence" value="ECO:0007669"/>
    <property type="project" value="UniProtKB-SubCell"/>
</dbReference>
<keyword evidence="9" id="KW-1185">Reference proteome</keyword>
<keyword evidence="5" id="KW-0539">Nucleus</keyword>
<dbReference type="PANTHER" id="PTHR31190">
    <property type="entry name" value="DNA-BINDING DOMAIN"/>
    <property type="match status" value="1"/>
</dbReference>
<dbReference type="InterPro" id="IPR036955">
    <property type="entry name" value="AP2/ERF_dom_sf"/>
</dbReference>
<keyword evidence="2" id="KW-0805">Transcription regulation</keyword>
<dbReference type="GO" id="GO:0003677">
    <property type="term" value="F:DNA binding"/>
    <property type="evidence" value="ECO:0007669"/>
    <property type="project" value="UniProtKB-KW"/>
</dbReference>
<evidence type="ECO:0000256" key="3">
    <source>
        <dbReference type="ARBA" id="ARBA00023125"/>
    </source>
</evidence>
<feature type="compositionally biased region" description="Polar residues" evidence="6">
    <location>
        <begin position="254"/>
        <end position="265"/>
    </location>
</feature>
<dbReference type="InterPro" id="IPR044808">
    <property type="entry name" value="ERF_plant"/>
</dbReference>
<dbReference type="GO" id="GO:0009873">
    <property type="term" value="P:ethylene-activated signaling pathway"/>
    <property type="evidence" value="ECO:0007669"/>
    <property type="project" value="InterPro"/>
</dbReference>
<evidence type="ECO:0000256" key="4">
    <source>
        <dbReference type="ARBA" id="ARBA00023163"/>
    </source>
</evidence>
<organism evidence="8 9">
    <name type="scientific">Anisodus tanguticus</name>
    <dbReference type="NCBI Taxonomy" id="243964"/>
    <lineage>
        <taxon>Eukaryota</taxon>
        <taxon>Viridiplantae</taxon>
        <taxon>Streptophyta</taxon>
        <taxon>Embryophyta</taxon>
        <taxon>Tracheophyta</taxon>
        <taxon>Spermatophyta</taxon>
        <taxon>Magnoliopsida</taxon>
        <taxon>eudicotyledons</taxon>
        <taxon>Gunneridae</taxon>
        <taxon>Pentapetalae</taxon>
        <taxon>asterids</taxon>
        <taxon>lamiids</taxon>
        <taxon>Solanales</taxon>
        <taxon>Solanaceae</taxon>
        <taxon>Solanoideae</taxon>
        <taxon>Hyoscyameae</taxon>
        <taxon>Anisodus</taxon>
    </lineage>
</organism>
<feature type="region of interest" description="Disordered" evidence="6">
    <location>
        <begin position="254"/>
        <end position="282"/>
    </location>
</feature>
<dbReference type="Gene3D" id="3.30.730.10">
    <property type="entry name" value="AP2/ERF domain"/>
    <property type="match status" value="1"/>
</dbReference>
<keyword evidence="3" id="KW-0238">DNA-binding</keyword>
<comment type="caution">
    <text evidence="8">The sequence shown here is derived from an EMBL/GenBank/DDBJ whole genome shotgun (WGS) entry which is preliminary data.</text>
</comment>
<evidence type="ECO:0000256" key="5">
    <source>
        <dbReference type="ARBA" id="ARBA00023242"/>
    </source>
</evidence>
<feature type="region of interest" description="Disordered" evidence="6">
    <location>
        <begin position="380"/>
        <end position="409"/>
    </location>
</feature>
<gene>
    <name evidence="8" type="ORF">RND71_030644</name>
</gene>
<dbReference type="PROSITE" id="PS51032">
    <property type="entry name" value="AP2_ERF"/>
    <property type="match status" value="1"/>
</dbReference>
<feature type="compositionally biased region" description="Basic and acidic residues" evidence="6">
    <location>
        <begin position="18"/>
        <end position="35"/>
    </location>
</feature>
<evidence type="ECO:0000256" key="1">
    <source>
        <dbReference type="ARBA" id="ARBA00004123"/>
    </source>
</evidence>
<reference evidence="8" key="1">
    <citation type="submission" date="2023-12" db="EMBL/GenBank/DDBJ databases">
        <title>Genome assembly of Anisodus tanguticus.</title>
        <authorList>
            <person name="Wang Y.-J."/>
        </authorList>
    </citation>
    <scope>NUCLEOTIDE SEQUENCE</scope>
    <source>
        <strain evidence="8">KB-2021</strain>
        <tissue evidence="8">Leaf</tissue>
    </source>
</reference>
<feature type="region of interest" description="Disordered" evidence="6">
    <location>
        <begin position="1"/>
        <end position="68"/>
    </location>
</feature>
<evidence type="ECO:0000256" key="2">
    <source>
        <dbReference type="ARBA" id="ARBA00023015"/>
    </source>
</evidence>
<dbReference type="Proteomes" id="UP001291623">
    <property type="component" value="Unassembled WGS sequence"/>
</dbReference>
<dbReference type="InterPro" id="IPR001471">
    <property type="entry name" value="AP2/ERF_dom"/>
</dbReference>
<comment type="subcellular location">
    <subcellularLocation>
        <location evidence="1">Nucleus</location>
    </subcellularLocation>
</comment>
<proteinExistence type="predicted"/>
<dbReference type="AlphaFoldDB" id="A0AAE1RGG2"/>